<dbReference type="EnsemblMetazoa" id="MESCA009085-RA">
    <property type="protein sequence ID" value="MESCA009085-PA"/>
    <property type="gene ID" value="MESCA009085"/>
</dbReference>
<evidence type="ECO:0000313" key="2">
    <source>
        <dbReference type="EnsemblMetazoa" id="MESCA009085-PA"/>
    </source>
</evidence>
<evidence type="ECO:0000259" key="1">
    <source>
        <dbReference type="PROSITE" id="PS51233"/>
    </source>
</evidence>
<dbReference type="AlphaFoldDB" id="T1GYZ7"/>
<proteinExistence type="predicted"/>
<dbReference type="HOGENOM" id="CLU_2052293_0_0_1"/>
<feature type="domain" description="VWFD" evidence="1">
    <location>
        <begin position="41"/>
        <end position="120"/>
    </location>
</feature>
<dbReference type="Proteomes" id="UP000015102">
    <property type="component" value="Unassembled WGS sequence"/>
</dbReference>
<dbReference type="PROSITE" id="PS51233">
    <property type="entry name" value="VWFD"/>
    <property type="match status" value="1"/>
</dbReference>
<dbReference type="EMBL" id="CAQQ02181848">
    <property type="status" value="NOT_ANNOTATED_CDS"/>
    <property type="molecule type" value="Genomic_DNA"/>
</dbReference>
<protein>
    <recommendedName>
        <fullName evidence="1">VWFD domain-containing protein</fullName>
    </recommendedName>
</protein>
<accession>T1GYZ7</accession>
<sequence>MVTNEFYSSSSSEEFYENPGTYSLYITHAIDGILSKTPKSALCATWGGVNIKTFDGIVYKSPLSCSHTLVSDKVDGTFDVILKACPYGSDFDCPHVIKIFWQSIIYTIENIKVENVNEII</sequence>
<evidence type="ECO:0000313" key="3">
    <source>
        <dbReference type="Proteomes" id="UP000015102"/>
    </source>
</evidence>
<organism evidence="2 3">
    <name type="scientific">Megaselia scalaris</name>
    <name type="common">Humpbacked fly</name>
    <name type="synonym">Phora scalaris</name>
    <dbReference type="NCBI Taxonomy" id="36166"/>
    <lineage>
        <taxon>Eukaryota</taxon>
        <taxon>Metazoa</taxon>
        <taxon>Ecdysozoa</taxon>
        <taxon>Arthropoda</taxon>
        <taxon>Hexapoda</taxon>
        <taxon>Insecta</taxon>
        <taxon>Pterygota</taxon>
        <taxon>Neoptera</taxon>
        <taxon>Endopterygota</taxon>
        <taxon>Diptera</taxon>
        <taxon>Brachycera</taxon>
        <taxon>Muscomorpha</taxon>
        <taxon>Platypezoidea</taxon>
        <taxon>Phoridae</taxon>
        <taxon>Megaseliini</taxon>
        <taxon>Megaselia</taxon>
    </lineage>
</organism>
<dbReference type="STRING" id="36166.T1GYZ7"/>
<reference evidence="2" key="2">
    <citation type="submission" date="2015-06" db="UniProtKB">
        <authorList>
            <consortium name="EnsemblMetazoa"/>
        </authorList>
    </citation>
    <scope>IDENTIFICATION</scope>
</reference>
<name>T1GYZ7_MEGSC</name>
<reference evidence="3" key="1">
    <citation type="submission" date="2013-02" db="EMBL/GenBank/DDBJ databases">
        <authorList>
            <person name="Hughes D."/>
        </authorList>
    </citation>
    <scope>NUCLEOTIDE SEQUENCE</scope>
    <source>
        <strain>Durham</strain>
        <strain evidence="3">NC isolate 2 -- Noor lab</strain>
    </source>
</reference>
<dbReference type="InterPro" id="IPR001846">
    <property type="entry name" value="VWF_type-D"/>
</dbReference>
<dbReference type="Pfam" id="PF00094">
    <property type="entry name" value="VWD"/>
    <property type="match status" value="1"/>
</dbReference>
<keyword evidence="3" id="KW-1185">Reference proteome</keyword>